<evidence type="ECO:0000313" key="2">
    <source>
        <dbReference type="Proteomes" id="UP001152531"/>
    </source>
</evidence>
<keyword evidence="2" id="KW-1185">Reference proteome</keyword>
<sequence length="662" mass="74517">MSIFSGDITTVDPKSIFPARSGEVGVKSNVSVDGPIPTNNFFTNLLVENQDQPVWTNPYKFTFYGNGCNIYYPQPNQLTYGPSPVKYFLHPSGINNLTFTSSDFSQTPSFQLTNLSKFSITAKYSNSLGSLETPLVPGMGFCTAIYKGLIPKITTNVGFKKVEGKSCQNPQVYKYIITLNDDSQWSMFLTKNISLKNNGSSILFATSADVVVQIGFGTFDYYDQVAGCYATNMEISASESQYTLNYSVSGSSLTKALMFAPPHMVKNFSKESKGSQVNITVNSCTLGPLSGCIGTKLTMNQTLPPDSLTFKNQTFSDTIKQDLLDQARTDANDDIAAATNVSSMYFAGKAFAKYANLLYICRYILNDEALTTTVLTKLTNAYTTFITNHQQFPLMYDTNFKGIVSTATGDNDFGNGHYNDHHFHYGYHIYAMAIIIKVDVERNGQFRARAKDWTDLLIMDICNINPDNSEFPFMRNFDFYTGHSWAKGLYASADGKDEESSSEDINCYFAMKMYADVMGYTNLRKCCSLILGILKDSLNSYFYYDHNTIEPQQFVYNKVSGILFENKIDHTTYFGNEESYIHGIHMIPLIALSYWFKSKEFVNDEWQLIKDDLVEDNFRSILMLNYSLVDAKAGYEFFKSWKGVLDDGVTMTYCLFYCASNM</sequence>
<name>A0ACA9YCY0_9ASCO</name>
<reference evidence="1" key="1">
    <citation type="submission" date="2022-06" db="EMBL/GenBank/DDBJ databases">
        <authorList>
            <person name="Legras J.-L."/>
            <person name="Devillers H."/>
            <person name="Grondin C."/>
        </authorList>
    </citation>
    <scope>NUCLEOTIDE SEQUENCE</scope>
    <source>
        <strain evidence="1">CLIB 1444</strain>
    </source>
</reference>
<dbReference type="Proteomes" id="UP001152531">
    <property type="component" value="Unassembled WGS sequence"/>
</dbReference>
<dbReference type="EMBL" id="CALSDN010000012">
    <property type="protein sequence ID" value="CAH6722942.1"/>
    <property type="molecule type" value="Genomic_DNA"/>
</dbReference>
<accession>A0ACA9YCY0</accession>
<organism evidence="1 2">
    <name type="scientific">[Candida] jaroonii</name>
    <dbReference type="NCBI Taxonomy" id="467808"/>
    <lineage>
        <taxon>Eukaryota</taxon>
        <taxon>Fungi</taxon>
        <taxon>Dikarya</taxon>
        <taxon>Ascomycota</taxon>
        <taxon>Saccharomycotina</taxon>
        <taxon>Pichiomycetes</taxon>
        <taxon>Debaryomycetaceae</taxon>
        <taxon>Yamadazyma</taxon>
    </lineage>
</organism>
<proteinExistence type="predicted"/>
<comment type="caution">
    <text evidence="1">The sequence shown here is derived from an EMBL/GenBank/DDBJ whole genome shotgun (WGS) entry which is preliminary data.</text>
</comment>
<protein>
    <submittedName>
        <fullName evidence="1">Endo-1,3(4)-beta-glucanase 2</fullName>
    </submittedName>
</protein>
<evidence type="ECO:0000313" key="1">
    <source>
        <dbReference type="EMBL" id="CAH6722942.1"/>
    </source>
</evidence>
<gene>
    <name evidence="1" type="ORF">CLIB1444_12S00716</name>
</gene>